<feature type="region of interest" description="Disordered" evidence="1">
    <location>
        <begin position="13"/>
        <end position="80"/>
    </location>
</feature>
<sequence length="80" mass="9293">MSNVYYETMWAPKRSHHACPNWDRPAGMHTSPQSEKRKTRWNKHKMGKLEPEVPRPKRVVEDKDEVEDSSSDADEDGVEG</sequence>
<protein>
    <submittedName>
        <fullName evidence="2">Uncharacterized protein</fullName>
    </submittedName>
</protein>
<feature type="compositionally biased region" description="Basic residues" evidence="1">
    <location>
        <begin position="37"/>
        <end position="46"/>
    </location>
</feature>
<dbReference type="AlphaFoldDB" id="A0A8E2DF85"/>
<dbReference type="Proteomes" id="UP000250043">
    <property type="component" value="Unassembled WGS sequence"/>
</dbReference>
<keyword evidence="3" id="KW-1185">Reference proteome</keyword>
<accession>A0A8E2DF85</accession>
<feature type="compositionally biased region" description="Acidic residues" evidence="1">
    <location>
        <begin position="62"/>
        <end position="80"/>
    </location>
</feature>
<reference evidence="2 3" key="1">
    <citation type="submission" date="2016-07" db="EMBL/GenBank/DDBJ databases">
        <title>Draft genome of the white-rot fungus Obba rivulosa 3A-2.</title>
        <authorList>
            <consortium name="DOE Joint Genome Institute"/>
            <person name="Miettinen O."/>
            <person name="Riley R."/>
            <person name="Acob R."/>
            <person name="Barry K."/>
            <person name="Cullen D."/>
            <person name="De Vries R."/>
            <person name="Hainaut M."/>
            <person name="Hatakka A."/>
            <person name="Henrissat B."/>
            <person name="Hilden K."/>
            <person name="Kuo R."/>
            <person name="Labutti K."/>
            <person name="Lipzen A."/>
            <person name="Makela M.R."/>
            <person name="Sandor L."/>
            <person name="Spatafora J.W."/>
            <person name="Grigoriev I.V."/>
            <person name="Hibbett D.S."/>
        </authorList>
    </citation>
    <scope>NUCLEOTIDE SEQUENCE [LARGE SCALE GENOMIC DNA]</scope>
    <source>
        <strain evidence="2 3">3A-2</strain>
    </source>
</reference>
<gene>
    <name evidence="2" type="ORF">OBBRIDRAFT_840463</name>
</gene>
<organism evidence="2 3">
    <name type="scientific">Obba rivulosa</name>
    <dbReference type="NCBI Taxonomy" id="1052685"/>
    <lineage>
        <taxon>Eukaryota</taxon>
        <taxon>Fungi</taxon>
        <taxon>Dikarya</taxon>
        <taxon>Basidiomycota</taxon>
        <taxon>Agaricomycotina</taxon>
        <taxon>Agaricomycetes</taxon>
        <taxon>Polyporales</taxon>
        <taxon>Gelatoporiaceae</taxon>
        <taxon>Obba</taxon>
    </lineage>
</organism>
<proteinExistence type="predicted"/>
<evidence type="ECO:0000256" key="1">
    <source>
        <dbReference type="SAM" id="MobiDB-lite"/>
    </source>
</evidence>
<evidence type="ECO:0000313" key="2">
    <source>
        <dbReference type="EMBL" id="OCH83529.1"/>
    </source>
</evidence>
<name>A0A8E2DF85_9APHY</name>
<feature type="compositionally biased region" description="Basic and acidic residues" evidence="1">
    <location>
        <begin position="47"/>
        <end position="61"/>
    </location>
</feature>
<dbReference type="EMBL" id="KV723031">
    <property type="protein sequence ID" value="OCH83529.1"/>
    <property type="molecule type" value="Genomic_DNA"/>
</dbReference>
<evidence type="ECO:0000313" key="3">
    <source>
        <dbReference type="Proteomes" id="UP000250043"/>
    </source>
</evidence>